<dbReference type="OrthoDB" id="361288at2759"/>
<dbReference type="GeneID" id="15805679"/>
<gene>
    <name evidence="1" type="ORF">BEWA_001060</name>
</gene>
<dbReference type="EMBL" id="CP001670">
    <property type="protein sequence ID" value="AFZ80699.1"/>
    <property type="molecule type" value="Genomic_DNA"/>
</dbReference>
<proteinExistence type="predicted"/>
<dbReference type="AlphaFoldDB" id="L0B0N1"/>
<keyword evidence="2" id="KW-1185">Reference proteome</keyword>
<dbReference type="KEGG" id="beq:BEWA_001060"/>
<protein>
    <submittedName>
        <fullName evidence="1">Uncharacterized protein</fullName>
    </submittedName>
</protein>
<dbReference type="RefSeq" id="XP_004830365.1">
    <property type="nucleotide sequence ID" value="XM_004830308.1"/>
</dbReference>
<organism evidence="1 2">
    <name type="scientific">Theileria equi strain WA</name>
    <dbReference type="NCBI Taxonomy" id="1537102"/>
    <lineage>
        <taxon>Eukaryota</taxon>
        <taxon>Sar</taxon>
        <taxon>Alveolata</taxon>
        <taxon>Apicomplexa</taxon>
        <taxon>Aconoidasida</taxon>
        <taxon>Piroplasmida</taxon>
        <taxon>Theileriidae</taxon>
        <taxon>Theileria</taxon>
    </lineage>
</organism>
<dbReference type="Proteomes" id="UP000031512">
    <property type="component" value="Chromosome 3"/>
</dbReference>
<accession>L0B0N1</accession>
<dbReference type="eggNOG" id="ENOG502TNB4">
    <property type="taxonomic scope" value="Eukaryota"/>
</dbReference>
<dbReference type="VEuPathDB" id="PiroplasmaDB:BEWA_001060"/>
<evidence type="ECO:0000313" key="1">
    <source>
        <dbReference type="EMBL" id="AFZ80699.1"/>
    </source>
</evidence>
<reference evidence="1 2" key="1">
    <citation type="journal article" date="2012" name="BMC Genomics">
        <title>Comparative genomic analysis and phylogenetic position of Theileria equi.</title>
        <authorList>
            <person name="Kappmeyer L.S."/>
            <person name="Thiagarajan M."/>
            <person name="Herndon D.R."/>
            <person name="Ramsay J.D."/>
            <person name="Caler E."/>
            <person name="Djikeng A."/>
            <person name="Gillespie J.J."/>
            <person name="Lau A.O."/>
            <person name="Roalson E.H."/>
            <person name="Silva J.C."/>
            <person name="Silva M.G."/>
            <person name="Suarez C.E."/>
            <person name="Ueti M.W."/>
            <person name="Nene V.M."/>
            <person name="Mealey R.H."/>
            <person name="Knowles D.P."/>
            <person name="Brayton K.A."/>
        </authorList>
    </citation>
    <scope>NUCLEOTIDE SEQUENCE [LARGE SCALE GENOMIC DNA]</scope>
    <source>
        <strain evidence="1 2">WA</strain>
    </source>
</reference>
<sequence>MTRARKRLRTAEPANVAAVSKYQFDCTGFDCINDVKYETDVAILDKVGIPRPPQAVKLDVGRNMDTASLTTAVLSQYAELLRSSIENCKDEKFLKRKSMFTKLVNSMNARVKCLFRWKYFDKKILRNVEVVPYGVASELKRVGPSFSIRRGITTV</sequence>
<evidence type="ECO:0000313" key="2">
    <source>
        <dbReference type="Proteomes" id="UP000031512"/>
    </source>
</evidence>
<name>L0B0N1_THEEQ</name>